<dbReference type="GeneID" id="85491665"/>
<dbReference type="Gene3D" id="3.20.20.70">
    <property type="entry name" value="Aldolase class I"/>
    <property type="match status" value="1"/>
</dbReference>
<keyword evidence="4" id="KW-0507">mRNA processing</keyword>
<evidence type="ECO:0000256" key="1">
    <source>
        <dbReference type="ARBA" id="ARBA00001917"/>
    </source>
</evidence>
<keyword evidence="3" id="KW-0288">FMN</keyword>
<gene>
    <name evidence="11" type="primary">DUS4</name>
    <name evidence="11" type="ORF">CcaverHIS019_0105120</name>
</gene>
<keyword evidence="2" id="KW-0285">Flavoprotein</keyword>
<evidence type="ECO:0000256" key="3">
    <source>
        <dbReference type="ARBA" id="ARBA00022643"/>
    </source>
</evidence>
<dbReference type="GO" id="GO:0050660">
    <property type="term" value="F:flavin adenine dinucleotide binding"/>
    <property type="evidence" value="ECO:0007669"/>
    <property type="project" value="InterPro"/>
</dbReference>
<dbReference type="PROSITE" id="PS01136">
    <property type="entry name" value="UPF0034"/>
    <property type="match status" value="1"/>
</dbReference>
<evidence type="ECO:0000256" key="4">
    <source>
        <dbReference type="ARBA" id="ARBA00022664"/>
    </source>
</evidence>
<evidence type="ECO:0000256" key="2">
    <source>
        <dbReference type="ARBA" id="ARBA00022630"/>
    </source>
</evidence>
<feature type="region of interest" description="Disordered" evidence="9">
    <location>
        <begin position="124"/>
        <end position="167"/>
    </location>
</feature>
<feature type="domain" description="DUS-like FMN-binding" evidence="10">
    <location>
        <begin position="174"/>
        <end position="381"/>
    </location>
</feature>
<dbReference type="AlphaFoldDB" id="A0AA48I1F5"/>
<evidence type="ECO:0000256" key="5">
    <source>
        <dbReference type="ARBA" id="ARBA00022694"/>
    </source>
</evidence>
<dbReference type="InterPro" id="IPR018517">
    <property type="entry name" value="tRNA_hU_synthase_CS"/>
</dbReference>
<dbReference type="Pfam" id="PF01207">
    <property type="entry name" value="Dus"/>
    <property type="match status" value="1"/>
</dbReference>
<dbReference type="RefSeq" id="XP_060453060.1">
    <property type="nucleotide sequence ID" value="XM_060601145.1"/>
</dbReference>
<dbReference type="PANTHER" id="PTHR11082">
    <property type="entry name" value="TRNA-DIHYDROURIDINE SYNTHASE"/>
    <property type="match status" value="1"/>
</dbReference>
<comment type="cofactor">
    <cofactor evidence="1">
        <name>FMN</name>
        <dbReference type="ChEBI" id="CHEBI:58210"/>
    </cofactor>
</comment>
<name>A0AA48I1F5_9TREE</name>
<keyword evidence="6" id="KW-0560">Oxidoreductase</keyword>
<evidence type="ECO:0000256" key="9">
    <source>
        <dbReference type="SAM" id="MobiDB-lite"/>
    </source>
</evidence>
<evidence type="ECO:0000256" key="8">
    <source>
        <dbReference type="ARBA" id="ARBA00049447"/>
    </source>
</evidence>
<keyword evidence="12" id="KW-1185">Reference proteome</keyword>
<sequence>MISPETSAAADMAEDTAAAWADLPTPERLPVRTMLEEFETVNVLAPLVRCSKLPFRHLVSLYETHITHTPMILAEEFSRSQQARVSDLSTSSDERGVFWMEPRRHPPRVEPGALGALEALRISDERDADDPRPPSYPPPTTVRVTKTLHDTRPTSRLPPTPTPPTQNSRLVRGALLAQMASPNGPSLADAAELIAPHIDGLDINCGCPQRWAYAEGIGCALLRKPELVADMVRCVHDRMGWEWPVSIKIRVDPDLRRTEQLVRTALAAGVSHITVHGRTRHQASTDPVSLDKLAFAVECVRGEVPTVANGDLWDLEDAHKMRRECGVHGVMAARGLLANPALFAGYDRTPVHAVENFVNLGLDYGFIFSLFHRHLAYMLESHFVKPEKTYFNALSSSVQVVEYLQTRGLDFGARRKVPMWDARRGYSLL</sequence>
<evidence type="ECO:0000313" key="12">
    <source>
        <dbReference type="Proteomes" id="UP001233271"/>
    </source>
</evidence>
<proteinExistence type="predicted"/>
<dbReference type="PANTHER" id="PTHR11082:SF31">
    <property type="entry name" value="TRNA-DIHYDROURIDINE(20A_20B) SYNTHASE [NAD(P)+]-LIKE"/>
    <property type="match status" value="1"/>
</dbReference>
<reference evidence="11" key="1">
    <citation type="journal article" date="2023" name="BMC Genomics">
        <title>Chromosome-level genome assemblies of Cutaneotrichosporon spp. (Trichosporonales, Basidiomycota) reveal imbalanced evolution between nucleotide sequences and chromosome synteny.</title>
        <authorList>
            <person name="Kobayashi Y."/>
            <person name="Kayamori A."/>
            <person name="Aoki K."/>
            <person name="Shiwa Y."/>
            <person name="Matsutani M."/>
            <person name="Fujita N."/>
            <person name="Sugita T."/>
            <person name="Iwasaki W."/>
            <person name="Tanaka N."/>
            <person name="Takashima M."/>
        </authorList>
    </citation>
    <scope>NUCLEOTIDE SEQUENCE</scope>
    <source>
        <strain evidence="11">HIS019</strain>
    </source>
</reference>
<dbReference type="Proteomes" id="UP001233271">
    <property type="component" value="Chromosome 1"/>
</dbReference>
<dbReference type="KEGG" id="ccac:CcaHIS019_0105120"/>
<evidence type="ECO:0000259" key="10">
    <source>
        <dbReference type="Pfam" id="PF01207"/>
    </source>
</evidence>
<protein>
    <recommendedName>
        <fullName evidence="10">DUS-like FMN-binding domain-containing protein</fullName>
    </recommendedName>
</protein>
<dbReference type="CDD" id="cd02801">
    <property type="entry name" value="DUS_like_FMN"/>
    <property type="match status" value="1"/>
</dbReference>
<evidence type="ECO:0000256" key="7">
    <source>
        <dbReference type="ARBA" id="ARBA00048342"/>
    </source>
</evidence>
<accession>A0AA48I1F5</accession>
<dbReference type="InterPro" id="IPR013785">
    <property type="entry name" value="Aldolase_TIM"/>
</dbReference>
<dbReference type="GO" id="GO:0006397">
    <property type="term" value="P:mRNA processing"/>
    <property type="evidence" value="ECO:0007669"/>
    <property type="project" value="UniProtKB-KW"/>
</dbReference>
<dbReference type="EMBL" id="AP028212">
    <property type="protein sequence ID" value="BEI87794.1"/>
    <property type="molecule type" value="Genomic_DNA"/>
</dbReference>
<dbReference type="GO" id="GO:0017150">
    <property type="term" value="F:tRNA dihydrouridine synthase activity"/>
    <property type="evidence" value="ECO:0007669"/>
    <property type="project" value="InterPro"/>
</dbReference>
<dbReference type="InterPro" id="IPR035587">
    <property type="entry name" value="DUS-like_FMN-bd"/>
</dbReference>
<dbReference type="SUPFAM" id="SSF51395">
    <property type="entry name" value="FMN-linked oxidoreductases"/>
    <property type="match status" value="1"/>
</dbReference>
<evidence type="ECO:0000256" key="6">
    <source>
        <dbReference type="ARBA" id="ARBA00023002"/>
    </source>
</evidence>
<evidence type="ECO:0000313" key="11">
    <source>
        <dbReference type="EMBL" id="BEI87794.1"/>
    </source>
</evidence>
<comment type="catalytic activity">
    <reaction evidence="7">
        <text>a 5,6-dihydrouridine in mRNA + NAD(+) = a uridine in mRNA + NADH + H(+)</text>
        <dbReference type="Rhea" id="RHEA:69851"/>
        <dbReference type="Rhea" id="RHEA-COMP:14658"/>
        <dbReference type="Rhea" id="RHEA-COMP:17789"/>
        <dbReference type="ChEBI" id="CHEBI:15378"/>
        <dbReference type="ChEBI" id="CHEBI:57540"/>
        <dbReference type="ChEBI" id="CHEBI:57945"/>
        <dbReference type="ChEBI" id="CHEBI:65315"/>
        <dbReference type="ChEBI" id="CHEBI:74443"/>
    </reaction>
    <physiologicalReaction direction="right-to-left" evidence="7">
        <dbReference type="Rhea" id="RHEA:69853"/>
    </physiologicalReaction>
</comment>
<comment type="catalytic activity">
    <reaction evidence="8">
        <text>a 5,6-dihydrouridine in mRNA + NADP(+) = a uridine in mRNA + NADPH + H(+)</text>
        <dbReference type="Rhea" id="RHEA:69855"/>
        <dbReference type="Rhea" id="RHEA-COMP:14658"/>
        <dbReference type="Rhea" id="RHEA-COMP:17789"/>
        <dbReference type="ChEBI" id="CHEBI:15378"/>
        <dbReference type="ChEBI" id="CHEBI:57783"/>
        <dbReference type="ChEBI" id="CHEBI:58349"/>
        <dbReference type="ChEBI" id="CHEBI:65315"/>
        <dbReference type="ChEBI" id="CHEBI:74443"/>
    </reaction>
    <physiologicalReaction direction="right-to-left" evidence="8">
        <dbReference type="Rhea" id="RHEA:69857"/>
    </physiologicalReaction>
</comment>
<organism evidence="11 12">
    <name type="scientific">Cutaneotrichosporon cavernicola</name>
    <dbReference type="NCBI Taxonomy" id="279322"/>
    <lineage>
        <taxon>Eukaryota</taxon>
        <taxon>Fungi</taxon>
        <taxon>Dikarya</taxon>
        <taxon>Basidiomycota</taxon>
        <taxon>Agaricomycotina</taxon>
        <taxon>Tremellomycetes</taxon>
        <taxon>Trichosporonales</taxon>
        <taxon>Trichosporonaceae</taxon>
        <taxon>Cutaneotrichosporon</taxon>
    </lineage>
</organism>
<keyword evidence="5" id="KW-0819">tRNA processing</keyword>